<dbReference type="HAMAP" id="MF_00169">
    <property type="entry name" value="AroQ"/>
    <property type="match status" value="1"/>
</dbReference>
<evidence type="ECO:0000256" key="9">
    <source>
        <dbReference type="PIRSR" id="PIRSR001399-2"/>
    </source>
</evidence>
<dbReference type="NCBIfam" id="NF003806">
    <property type="entry name" value="PRK05395.1-3"/>
    <property type="match status" value="1"/>
</dbReference>
<keyword evidence="12" id="KW-1185">Reference proteome</keyword>
<dbReference type="AlphaFoldDB" id="A0A4Y8L7Q7"/>
<comment type="function">
    <text evidence="7">Catalyzes a trans-dehydration via an enolate intermediate.</text>
</comment>
<comment type="caution">
    <text evidence="11">The sequence shown here is derived from an EMBL/GenBank/DDBJ whole genome shotgun (WGS) entry which is preliminary data.</text>
</comment>
<feature type="binding site" evidence="7 9">
    <location>
        <position position="74"/>
    </location>
    <ligand>
        <name>substrate</name>
    </ligand>
</feature>
<dbReference type="InterPro" id="IPR018509">
    <property type="entry name" value="DHquinase_II_CS"/>
</dbReference>
<dbReference type="InterPro" id="IPR036441">
    <property type="entry name" value="DHquinase_II_sf"/>
</dbReference>
<evidence type="ECO:0000256" key="7">
    <source>
        <dbReference type="HAMAP-Rule" id="MF_00169"/>
    </source>
</evidence>
<sequence length="151" mass="16709">MKILLLNGPNLNRLGKRQPEIYGTDTLASIEKHLIVLAEKYKIELFAKQSNHEGALVDALHEAEDHDFAGVVFNPAAYTHTSIALRDAVASISIPVVEIHLSNIHARESFRHQSMIAAEAIGQIAGFGVYGYEMALNALIKYVKENDDEQN</sequence>
<comment type="similarity">
    <text evidence="3 7">Belongs to the type-II 3-dehydroquinase family.</text>
</comment>
<evidence type="ECO:0000256" key="1">
    <source>
        <dbReference type="ARBA" id="ARBA00001864"/>
    </source>
</evidence>
<name>A0A4Y8L7Q7_9BACL</name>
<feature type="active site" description="Proton acceptor" evidence="7 8">
    <location>
        <position position="22"/>
    </location>
</feature>
<evidence type="ECO:0000256" key="10">
    <source>
        <dbReference type="PIRSR" id="PIRSR001399-3"/>
    </source>
</evidence>
<evidence type="ECO:0000256" key="6">
    <source>
        <dbReference type="ARBA" id="ARBA00023239"/>
    </source>
</evidence>
<comment type="pathway">
    <text evidence="2 7">Metabolic intermediate biosynthesis; chorismate biosynthesis; chorismate from D-erythrose 4-phosphate and phosphoenolpyruvate: step 3/7.</text>
</comment>
<evidence type="ECO:0000256" key="2">
    <source>
        <dbReference type="ARBA" id="ARBA00004902"/>
    </source>
</evidence>
<reference evidence="11 12" key="1">
    <citation type="submission" date="2019-03" db="EMBL/GenBank/DDBJ databases">
        <authorList>
            <person name="Yang Y."/>
        </authorList>
    </citation>
    <scope>NUCLEOTIDE SEQUENCE [LARGE SCALE GENOMIC DNA]</scope>
    <source>
        <strain evidence="11 12">ASL-1</strain>
    </source>
</reference>
<dbReference type="SUPFAM" id="SSF52304">
    <property type="entry name" value="Type II 3-dehydroquinate dehydratase"/>
    <property type="match status" value="1"/>
</dbReference>
<dbReference type="PANTHER" id="PTHR21272">
    <property type="entry name" value="CATABOLIC 3-DEHYDROQUINASE"/>
    <property type="match status" value="1"/>
</dbReference>
<dbReference type="GO" id="GO:0003855">
    <property type="term" value="F:3-dehydroquinate dehydratase activity"/>
    <property type="evidence" value="ECO:0007669"/>
    <property type="project" value="UniProtKB-UniRule"/>
</dbReference>
<dbReference type="Proteomes" id="UP000297776">
    <property type="component" value="Unassembled WGS sequence"/>
</dbReference>
<dbReference type="RefSeq" id="WP_134383219.1">
    <property type="nucleotide sequence ID" value="NZ_SORX01000017.1"/>
</dbReference>
<dbReference type="GO" id="GO:0008652">
    <property type="term" value="P:amino acid biosynthetic process"/>
    <property type="evidence" value="ECO:0007669"/>
    <property type="project" value="UniProtKB-KW"/>
</dbReference>
<feature type="binding site" evidence="7 9">
    <location>
        <position position="111"/>
    </location>
    <ligand>
        <name>substrate</name>
    </ligand>
</feature>
<comment type="catalytic activity">
    <reaction evidence="1 7">
        <text>3-dehydroquinate = 3-dehydroshikimate + H2O</text>
        <dbReference type="Rhea" id="RHEA:21096"/>
        <dbReference type="ChEBI" id="CHEBI:15377"/>
        <dbReference type="ChEBI" id="CHEBI:16630"/>
        <dbReference type="ChEBI" id="CHEBI:32364"/>
        <dbReference type="EC" id="4.2.1.10"/>
    </reaction>
</comment>
<comment type="subunit">
    <text evidence="4 7">Homododecamer.</text>
</comment>
<dbReference type="GO" id="GO:0009423">
    <property type="term" value="P:chorismate biosynthetic process"/>
    <property type="evidence" value="ECO:0007669"/>
    <property type="project" value="UniProtKB-UniRule"/>
</dbReference>
<evidence type="ECO:0000256" key="4">
    <source>
        <dbReference type="ARBA" id="ARBA00011193"/>
    </source>
</evidence>
<organism evidence="11 12">
    <name type="scientific">Jeotgalibacillus salarius</name>
    <dbReference type="NCBI Taxonomy" id="546023"/>
    <lineage>
        <taxon>Bacteria</taxon>
        <taxon>Bacillati</taxon>
        <taxon>Bacillota</taxon>
        <taxon>Bacilli</taxon>
        <taxon>Bacillales</taxon>
        <taxon>Caryophanaceae</taxon>
        <taxon>Jeotgalibacillus</taxon>
    </lineage>
</organism>
<evidence type="ECO:0000313" key="11">
    <source>
        <dbReference type="EMBL" id="TFD97542.1"/>
    </source>
</evidence>
<dbReference type="OrthoDB" id="9790793at2"/>
<proteinExistence type="inferred from homology"/>
<keyword evidence="7" id="KW-0028">Amino-acid biosynthesis</keyword>
<dbReference type="PIRSF" id="PIRSF001399">
    <property type="entry name" value="DHquinase_II"/>
    <property type="match status" value="1"/>
</dbReference>
<dbReference type="NCBIfam" id="NF003805">
    <property type="entry name" value="PRK05395.1-2"/>
    <property type="match status" value="1"/>
</dbReference>
<dbReference type="NCBIfam" id="NF003807">
    <property type="entry name" value="PRK05395.1-4"/>
    <property type="match status" value="1"/>
</dbReference>
<dbReference type="Pfam" id="PF01220">
    <property type="entry name" value="DHquinase_II"/>
    <property type="match status" value="1"/>
</dbReference>
<feature type="site" description="Transition state stabilizer" evidence="7 10">
    <location>
        <position position="17"/>
    </location>
</feature>
<keyword evidence="6 7" id="KW-0456">Lyase</keyword>
<feature type="active site" description="Proton donor" evidence="7 8">
    <location>
        <position position="100"/>
    </location>
</feature>
<feature type="binding site" evidence="7 9">
    <location>
        <position position="87"/>
    </location>
    <ligand>
        <name>substrate</name>
    </ligand>
</feature>
<evidence type="ECO:0000313" key="12">
    <source>
        <dbReference type="Proteomes" id="UP000297776"/>
    </source>
</evidence>
<feature type="binding site" evidence="7 9">
    <location>
        <begin position="101"/>
        <end position="102"/>
    </location>
    <ligand>
        <name>substrate</name>
    </ligand>
</feature>
<dbReference type="PANTHER" id="PTHR21272:SF3">
    <property type="entry name" value="CATABOLIC 3-DEHYDROQUINASE"/>
    <property type="match status" value="1"/>
</dbReference>
<dbReference type="CDD" id="cd00466">
    <property type="entry name" value="DHQase_II"/>
    <property type="match status" value="1"/>
</dbReference>
<dbReference type="GO" id="GO:0009073">
    <property type="term" value="P:aromatic amino acid family biosynthetic process"/>
    <property type="evidence" value="ECO:0007669"/>
    <property type="project" value="UniProtKB-KW"/>
</dbReference>
<dbReference type="GO" id="GO:0019631">
    <property type="term" value="P:quinate catabolic process"/>
    <property type="evidence" value="ECO:0007669"/>
    <property type="project" value="TreeGrafter"/>
</dbReference>
<dbReference type="EMBL" id="SORX01000017">
    <property type="protein sequence ID" value="TFD97542.1"/>
    <property type="molecule type" value="Genomic_DNA"/>
</dbReference>
<feature type="binding site" evidence="7 9">
    <location>
        <position position="80"/>
    </location>
    <ligand>
        <name>substrate</name>
    </ligand>
</feature>
<dbReference type="EC" id="4.2.1.10" evidence="5 7"/>
<dbReference type="NCBIfam" id="TIGR01088">
    <property type="entry name" value="aroQ"/>
    <property type="match status" value="1"/>
</dbReference>
<dbReference type="PROSITE" id="PS01029">
    <property type="entry name" value="DEHYDROQUINASE_II"/>
    <property type="match status" value="1"/>
</dbReference>
<evidence type="ECO:0000256" key="3">
    <source>
        <dbReference type="ARBA" id="ARBA00011037"/>
    </source>
</evidence>
<gene>
    <name evidence="7 11" type="primary">aroQ</name>
    <name evidence="11" type="ORF">E2626_16555</name>
</gene>
<dbReference type="Gene3D" id="3.40.50.9100">
    <property type="entry name" value="Dehydroquinase, class II"/>
    <property type="match status" value="1"/>
</dbReference>
<keyword evidence="7" id="KW-0057">Aromatic amino acid biosynthesis</keyword>
<evidence type="ECO:0000256" key="5">
    <source>
        <dbReference type="ARBA" id="ARBA00012060"/>
    </source>
</evidence>
<evidence type="ECO:0000256" key="8">
    <source>
        <dbReference type="PIRSR" id="PIRSR001399-1"/>
    </source>
</evidence>
<accession>A0A4Y8L7Q7</accession>
<dbReference type="UniPathway" id="UPA00053">
    <property type="reaction ID" value="UER00086"/>
</dbReference>
<protein>
    <recommendedName>
        <fullName evidence="5 7">3-dehydroquinate dehydratase</fullName>
        <shortName evidence="7">3-dehydroquinase</shortName>
        <ecNumber evidence="5 7">4.2.1.10</ecNumber>
    </recommendedName>
    <alternativeName>
        <fullName evidence="7">Type II DHQase</fullName>
    </alternativeName>
</protein>
<dbReference type="InterPro" id="IPR001874">
    <property type="entry name" value="DHquinase_II"/>
</dbReference>